<protein>
    <submittedName>
        <fullName evidence="1">Uncharacterized protein</fullName>
    </submittedName>
</protein>
<reference evidence="1 2" key="1">
    <citation type="submission" date="2014-08" db="EMBL/GenBank/DDBJ databases">
        <title>Comparative genomics of the Paenibacillus odorifer group.</title>
        <authorList>
            <person name="den Bakker H.C."/>
            <person name="Tsai Y.-C."/>
            <person name="Martin N."/>
            <person name="Korlach J."/>
            <person name="Wiedmann M."/>
        </authorList>
    </citation>
    <scope>NUCLEOTIDE SEQUENCE [LARGE SCALE GENOMIC DNA]</scope>
    <source>
        <strain evidence="1 2">DSM 1735</strain>
    </source>
</reference>
<dbReference type="Pfam" id="PF23140">
    <property type="entry name" value="Gp80"/>
    <property type="match status" value="1"/>
</dbReference>
<keyword evidence="2" id="KW-1185">Reference proteome</keyword>
<dbReference type="EMBL" id="CP009288">
    <property type="protein sequence ID" value="AIQ13626.1"/>
    <property type="molecule type" value="Genomic_DNA"/>
</dbReference>
<sequence>MAMQISNYLSAALLNQAFRNATWTPPGTVYLALYTSDPTAADTGTEVSGGAYARQAIAFGAAAVEGGKMTVKSSADVAFPIATADWGLVTHVGLRTASTGGNLLCSQALANQRSVLVGDTPKFLAGSTLVRFAQ</sequence>
<proteinExistence type="predicted"/>
<accession>A0A089HNQ4</accession>
<gene>
    <name evidence="1" type="ORF">PDUR_18150</name>
</gene>
<dbReference type="Proteomes" id="UP000029409">
    <property type="component" value="Chromosome"/>
</dbReference>
<evidence type="ECO:0000313" key="1">
    <source>
        <dbReference type="EMBL" id="AIQ13626.1"/>
    </source>
</evidence>
<dbReference type="AlphaFoldDB" id="A0A089HNQ4"/>
<evidence type="ECO:0000313" key="2">
    <source>
        <dbReference type="Proteomes" id="UP000029409"/>
    </source>
</evidence>
<dbReference type="InterPro" id="IPR056908">
    <property type="entry name" value="Gp80-like"/>
</dbReference>
<dbReference type="KEGG" id="pdu:PDUR_18150"/>
<dbReference type="eggNOG" id="COG3405">
    <property type="taxonomic scope" value="Bacteria"/>
</dbReference>
<name>A0A089HNQ4_PAEDU</name>
<dbReference type="RefSeq" id="WP_042207431.1">
    <property type="nucleotide sequence ID" value="NZ_CP009288.1"/>
</dbReference>
<organism evidence="1 2">
    <name type="scientific">Paenibacillus durus</name>
    <name type="common">Paenibacillus azotofixans</name>
    <dbReference type="NCBI Taxonomy" id="44251"/>
    <lineage>
        <taxon>Bacteria</taxon>
        <taxon>Bacillati</taxon>
        <taxon>Bacillota</taxon>
        <taxon>Bacilli</taxon>
        <taxon>Bacillales</taxon>
        <taxon>Paenibacillaceae</taxon>
        <taxon>Paenibacillus</taxon>
    </lineage>
</organism>